<dbReference type="AlphaFoldDB" id="A0A4S4BGG6"/>
<keyword evidence="2" id="KW-0731">Sigma factor</keyword>
<evidence type="ECO:0000313" key="7">
    <source>
        <dbReference type="Proteomes" id="UP000310636"/>
    </source>
</evidence>
<dbReference type="Pfam" id="PF04542">
    <property type="entry name" value="Sigma70_r2"/>
    <property type="match status" value="1"/>
</dbReference>
<gene>
    <name evidence="6" type="ORF">E6C55_31760</name>
</gene>
<dbReference type="InterPro" id="IPR000943">
    <property type="entry name" value="RNA_pol_sigma70"/>
</dbReference>
<dbReference type="InterPro" id="IPR013325">
    <property type="entry name" value="RNA_pol_sigma_r2"/>
</dbReference>
<dbReference type="GO" id="GO:0006352">
    <property type="term" value="P:DNA-templated transcription initiation"/>
    <property type="evidence" value="ECO:0007669"/>
    <property type="project" value="InterPro"/>
</dbReference>
<evidence type="ECO:0000259" key="5">
    <source>
        <dbReference type="PROSITE" id="PS00716"/>
    </source>
</evidence>
<dbReference type="InterPro" id="IPR007630">
    <property type="entry name" value="RNA_pol_sigma70_r4"/>
</dbReference>
<dbReference type="InterPro" id="IPR013324">
    <property type="entry name" value="RNA_pol_sigma_r3/r4-like"/>
</dbReference>
<dbReference type="GO" id="GO:0016987">
    <property type="term" value="F:sigma factor activity"/>
    <property type="evidence" value="ECO:0007669"/>
    <property type="project" value="UniProtKB-KW"/>
</dbReference>
<dbReference type="PANTHER" id="PTHR30385:SF4">
    <property type="entry name" value="RNA POLYMERASE SIGMA-E FACTOR"/>
    <property type="match status" value="1"/>
</dbReference>
<dbReference type="InterPro" id="IPR007627">
    <property type="entry name" value="RNA_pol_sigma70_r2"/>
</dbReference>
<dbReference type="PROSITE" id="PS00716">
    <property type="entry name" value="SIGMA70_2"/>
    <property type="match status" value="1"/>
</dbReference>
<organism evidence="6 7">
    <name type="scientific">Cohnella fermenti</name>
    <dbReference type="NCBI Taxonomy" id="2565925"/>
    <lineage>
        <taxon>Bacteria</taxon>
        <taxon>Bacillati</taxon>
        <taxon>Bacillota</taxon>
        <taxon>Bacilli</taxon>
        <taxon>Bacillales</taxon>
        <taxon>Paenibacillaceae</taxon>
        <taxon>Cohnella</taxon>
    </lineage>
</organism>
<dbReference type="PANTHER" id="PTHR30385">
    <property type="entry name" value="SIGMA FACTOR F FLAGELLAR"/>
    <property type="match status" value="1"/>
</dbReference>
<dbReference type="RefSeq" id="WP_136373866.1">
    <property type="nucleotide sequence ID" value="NZ_SSOB01000069.1"/>
</dbReference>
<dbReference type="GO" id="GO:0003677">
    <property type="term" value="F:DNA binding"/>
    <property type="evidence" value="ECO:0007669"/>
    <property type="project" value="UniProtKB-KW"/>
</dbReference>
<reference evidence="6 7" key="1">
    <citation type="submission" date="2019-04" db="EMBL/GenBank/DDBJ databases">
        <title>Cohnella sp. nov. isolated from preserved vegetables.</title>
        <authorList>
            <person name="Lin S.-Y."/>
            <person name="Hung M.-H."/>
            <person name="Young C.-C."/>
        </authorList>
    </citation>
    <scope>NUCLEOTIDE SEQUENCE [LARGE SCALE GENOMIC DNA]</scope>
    <source>
        <strain evidence="6 7">CC-MHH1044</strain>
    </source>
</reference>
<keyword evidence="7" id="KW-1185">Reference proteome</keyword>
<dbReference type="SUPFAM" id="SSF88659">
    <property type="entry name" value="Sigma3 and sigma4 domains of RNA polymerase sigma factors"/>
    <property type="match status" value="2"/>
</dbReference>
<dbReference type="Proteomes" id="UP000310636">
    <property type="component" value="Unassembled WGS sequence"/>
</dbReference>
<evidence type="ECO:0000256" key="4">
    <source>
        <dbReference type="ARBA" id="ARBA00023163"/>
    </source>
</evidence>
<dbReference type="InterPro" id="IPR036388">
    <property type="entry name" value="WH-like_DNA-bd_sf"/>
</dbReference>
<dbReference type="Pfam" id="PF04545">
    <property type="entry name" value="Sigma70_r4"/>
    <property type="match status" value="1"/>
</dbReference>
<dbReference type="SUPFAM" id="SSF88946">
    <property type="entry name" value="Sigma2 domain of RNA polymerase sigma factors"/>
    <property type="match status" value="1"/>
</dbReference>
<keyword evidence="4" id="KW-0804">Transcription</keyword>
<comment type="caution">
    <text evidence="6">The sequence shown here is derived from an EMBL/GenBank/DDBJ whole genome shotgun (WGS) entry which is preliminary data.</text>
</comment>
<name>A0A4S4BGG6_9BACL</name>
<evidence type="ECO:0000313" key="6">
    <source>
        <dbReference type="EMBL" id="THF72849.1"/>
    </source>
</evidence>
<dbReference type="InterPro" id="IPR007624">
    <property type="entry name" value="RNA_pol_sigma70_r3"/>
</dbReference>
<proteinExistence type="predicted"/>
<keyword evidence="3" id="KW-0238">DNA-binding</keyword>
<protein>
    <submittedName>
        <fullName evidence="6">Sigma-70 family RNA polymerase sigma factor</fullName>
    </submittedName>
</protein>
<feature type="domain" description="RNA polymerase sigma-70" evidence="5">
    <location>
        <begin position="220"/>
        <end position="246"/>
    </location>
</feature>
<accession>A0A4S4BGG6</accession>
<dbReference type="Gene3D" id="1.10.10.10">
    <property type="entry name" value="Winged helix-like DNA-binding domain superfamily/Winged helix DNA-binding domain"/>
    <property type="match status" value="2"/>
</dbReference>
<dbReference type="Gene3D" id="1.10.1740.10">
    <property type="match status" value="1"/>
</dbReference>
<dbReference type="EMBL" id="SSOB01000069">
    <property type="protein sequence ID" value="THF72849.1"/>
    <property type="molecule type" value="Genomic_DNA"/>
</dbReference>
<dbReference type="Pfam" id="PF04539">
    <property type="entry name" value="Sigma70_r3"/>
    <property type="match status" value="1"/>
</dbReference>
<evidence type="ECO:0000256" key="1">
    <source>
        <dbReference type="ARBA" id="ARBA00023015"/>
    </source>
</evidence>
<keyword evidence="1" id="KW-0805">Transcription regulation</keyword>
<sequence length="254" mass="29673">MNSREGIRQPDDAQRKLLEYQRTLNKELADELVREYESLARMAAGKISRNRPDLQEDLFQVGRMTIFRLLQHYDPSIGMPFEPYVMKSVVGQMKNYLRDKSWYIQVPRRIKEKGLVVQQTIDELTIRLERSPSVEEIAAELEMEVEETLEVLAGREMYHYVSLDTPVSEEENTSTLGELLSSQADDYISAERRMDLQEALERLKPEERKVILLLYNEGYSQRNVAEQLGVSQMSISRIQRRAIEQLRSWIGEEA</sequence>
<dbReference type="NCBIfam" id="TIGR02937">
    <property type="entry name" value="sigma70-ECF"/>
    <property type="match status" value="1"/>
</dbReference>
<evidence type="ECO:0000256" key="3">
    <source>
        <dbReference type="ARBA" id="ARBA00023125"/>
    </source>
</evidence>
<dbReference type="InterPro" id="IPR014284">
    <property type="entry name" value="RNA_pol_sigma-70_dom"/>
</dbReference>
<evidence type="ECO:0000256" key="2">
    <source>
        <dbReference type="ARBA" id="ARBA00023082"/>
    </source>
</evidence>
<dbReference type="OrthoDB" id="9809557at2"/>
<dbReference type="CDD" id="cd06171">
    <property type="entry name" value="Sigma70_r4"/>
    <property type="match status" value="1"/>
</dbReference>